<keyword evidence="1" id="KW-1133">Transmembrane helix</keyword>
<dbReference type="Gramene" id="HORVU.MOREX.r2.3HG0234310.1">
    <property type="protein sequence ID" value="HORVU.MOREX.r2.3HG0234310.1.CDS.1"/>
    <property type="gene ID" value="HORVU.MOREX.r2.3HG0234310"/>
</dbReference>
<protein>
    <submittedName>
        <fullName evidence="2">Uncharacterized protein</fullName>
    </submittedName>
</protein>
<sequence length="91" mass="10823">MVTKLNQHHHRKNSLMYSEFTHQYISTRETTIKRKMYPQVPSRKFEISSIISTIIVQTSPTTQVERGLRILPSFVILNLCLNSFFFYGQWQ</sequence>
<evidence type="ECO:0000313" key="3">
    <source>
        <dbReference type="Proteomes" id="UP000011116"/>
    </source>
</evidence>
<reference evidence="2" key="2">
    <citation type="submission" date="2020-10" db="EMBL/GenBank/DDBJ databases">
        <authorList>
            <person name="Scholz U."/>
            <person name="Mascher M."/>
            <person name="Fiebig A."/>
        </authorList>
    </citation>
    <scope>NUCLEOTIDE SEQUENCE [LARGE SCALE GENOMIC DNA]</scope>
    <source>
        <strain evidence="2">cv. Morex</strain>
    </source>
</reference>
<dbReference type="EnsemblPlants" id="HORVU.MOREX.r3.3HG0282630.1">
    <property type="protein sequence ID" value="HORVU.MOREX.r3.3HG0282630.1.CDS1"/>
    <property type="gene ID" value="HORVU.MOREX.r3.3HG0282630"/>
</dbReference>
<keyword evidence="1" id="KW-0472">Membrane</keyword>
<reference evidence="2" key="3">
    <citation type="submission" date="2022-01" db="UniProtKB">
        <authorList>
            <consortium name="EnsemblPlants"/>
        </authorList>
    </citation>
    <scope>IDENTIFICATION</scope>
    <source>
        <strain evidence="2">subsp. vulgare</strain>
    </source>
</reference>
<accession>A0A8I6XPT1</accession>
<dbReference type="Proteomes" id="UP000011116">
    <property type="component" value="Chromosome 3H"/>
</dbReference>
<evidence type="ECO:0000313" key="2">
    <source>
        <dbReference type="EnsemblPlants" id="HORVU.MOREX.r3.3HG0282630.1.CDS1"/>
    </source>
</evidence>
<feature type="transmembrane region" description="Helical" evidence="1">
    <location>
        <begin position="70"/>
        <end position="90"/>
    </location>
</feature>
<keyword evidence="1" id="KW-0812">Transmembrane</keyword>
<dbReference type="AlphaFoldDB" id="A0A8I6XPT1"/>
<organism evidence="2 3">
    <name type="scientific">Hordeum vulgare subsp. vulgare</name>
    <name type="common">Domesticated barley</name>
    <dbReference type="NCBI Taxonomy" id="112509"/>
    <lineage>
        <taxon>Eukaryota</taxon>
        <taxon>Viridiplantae</taxon>
        <taxon>Streptophyta</taxon>
        <taxon>Embryophyta</taxon>
        <taxon>Tracheophyta</taxon>
        <taxon>Spermatophyta</taxon>
        <taxon>Magnoliopsida</taxon>
        <taxon>Liliopsida</taxon>
        <taxon>Poales</taxon>
        <taxon>Poaceae</taxon>
        <taxon>BOP clade</taxon>
        <taxon>Pooideae</taxon>
        <taxon>Triticodae</taxon>
        <taxon>Triticeae</taxon>
        <taxon>Hordeinae</taxon>
        <taxon>Hordeum</taxon>
    </lineage>
</organism>
<evidence type="ECO:0000256" key="1">
    <source>
        <dbReference type="SAM" id="Phobius"/>
    </source>
</evidence>
<dbReference type="Gramene" id="HORVU.MOREX.r3.3HG0282630.1">
    <property type="protein sequence ID" value="HORVU.MOREX.r3.3HG0282630.1.CDS1"/>
    <property type="gene ID" value="HORVU.MOREX.r3.3HG0282630"/>
</dbReference>
<reference evidence="3" key="1">
    <citation type="journal article" date="2012" name="Nature">
        <title>A physical, genetic and functional sequence assembly of the barley genome.</title>
        <authorList>
            <consortium name="The International Barley Genome Sequencing Consortium"/>
            <person name="Mayer K.F."/>
            <person name="Waugh R."/>
            <person name="Brown J.W."/>
            <person name="Schulman A."/>
            <person name="Langridge P."/>
            <person name="Platzer M."/>
            <person name="Fincher G.B."/>
            <person name="Muehlbauer G.J."/>
            <person name="Sato K."/>
            <person name="Close T.J."/>
            <person name="Wise R.P."/>
            <person name="Stein N."/>
        </authorList>
    </citation>
    <scope>NUCLEOTIDE SEQUENCE [LARGE SCALE GENOMIC DNA]</scope>
    <source>
        <strain evidence="3">cv. Morex</strain>
    </source>
</reference>
<proteinExistence type="predicted"/>
<name>A0A8I6XPT1_HORVV</name>
<keyword evidence="3" id="KW-1185">Reference proteome</keyword>